<dbReference type="PANTHER" id="PTHR48081">
    <property type="entry name" value="AB HYDROLASE SUPERFAMILY PROTEIN C4A8.06C"/>
    <property type="match status" value="1"/>
</dbReference>
<evidence type="ECO:0000313" key="5">
    <source>
        <dbReference type="Proteomes" id="UP000596902"/>
    </source>
</evidence>
<reference evidence="4" key="2">
    <citation type="submission" date="2020-08" db="EMBL/GenBank/DDBJ databases">
        <title>Draft Genome Sequence of Cumin Blight Pathogen Alternaria burnsii.</title>
        <authorList>
            <person name="Feng Z."/>
        </authorList>
    </citation>
    <scope>NUCLEOTIDE SEQUENCE</scope>
    <source>
        <strain evidence="4">CBS107.38</strain>
    </source>
</reference>
<evidence type="ECO:0000313" key="4">
    <source>
        <dbReference type="EMBL" id="KAF7671842.1"/>
    </source>
</evidence>
<protein>
    <recommendedName>
        <fullName evidence="3">Alpha/beta hydrolase fold-3 domain-containing protein</fullName>
    </recommendedName>
</protein>
<dbReference type="AlphaFoldDB" id="A0A8H7EAZ8"/>
<evidence type="ECO:0000259" key="3">
    <source>
        <dbReference type="Pfam" id="PF07859"/>
    </source>
</evidence>
<dbReference type="GO" id="GO:0016787">
    <property type="term" value="F:hydrolase activity"/>
    <property type="evidence" value="ECO:0007669"/>
    <property type="project" value="UniProtKB-KW"/>
</dbReference>
<name>A0A8H7EAZ8_9PLEO</name>
<dbReference type="GeneID" id="62208290"/>
<keyword evidence="5" id="KW-1185">Reference proteome</keyword>
<evidence type="ECO:0000256" key="1">
    <source>
        <dbReference type="ARBA" id="ARBA00004685"/>
    </source>
</evidence>
<dbReference type="RefSeq" id="XP_038782203.1">
    <property type="nucleotide sequence ID" value="XM_038935112.1"/>
</dbReference>
<comment type="caution">
    <text evidence="4">The sequence shown here is derived from an EMBL/GenBank/DDBJ whole genome shotgun (WGS) entry which is preliminary data.</text>
</comment>
<dbReference type="Pfam" id="PF07859">
    <property type="entry name" value="Abhydrolase_3"/>
    <property type="match status" value="1"/>
</dbReference>
<proteinExistence type="predicted"/>
<dbReference type="EMBL" id="JAAABM010000019">
    <property type="protein sequence ID" value="KAF7671842.1"/>
    <property type="molecule type" value="Genomic_DNA"/>
</dbReference>
<dbReference type="InterPro" id="IPR050300">
    <property type="entry name" value="GDXG_lipolytic_enzyme"/>
</dbReference>
<dbReference type="PANTHER" id="PTHR48081:SF18">
    <property type="entry name" value="ALPHA_BETA HYDROLASE FOLD-3 DOMAIN-CONTAINING PROTEIN"/>
    <property type="match status" value="1"/>
</dbReference>
<comment type="pathway">
    <text evidence="1">Mycotoxin biosynthesis.</text>
</comment>
<keyword evidence="2" id="KW-0378">Hydrolase</keyword>
<dbReference type="SUPFAM" id="SSF53474">
    <property type="entry name" value="alpha/beta-Hydrolases"/>
    <property type="match status" value="1"/>
</dbReference>
<dbReference type="Gene3D" id="3.40.50.1820">
    <property type="entry name" value="alpha/beta hydrolase"/>
    <property type="match status" value="1"/>
</dbReference>
<reference evidence="4" key="1">
    <citation type="submission" date="2020-01" db="EMBL/GenBank/DDBJ databases">
        <authorList>
            <person name="Feng Z.H.Z."/>
        </authorList>
    </citation>
    <scope>NUCLEOTIDE SEQUENCE</scope>
    <source>
        <strain evidence="4">CBS107.38</strain>
    </source>
</reference>
<dbReference type="InterPro" id="IPR013094">
    <property type="entry name" value="AB_hydrolase_3"/>
</dbReference>
<gene>
    <name evidence="4" type="ORF">GT037_010065</name>
</gene>
<organism evidence="4 5">
    <name type="scientific">Alternaria burnsii</name>
    <dbReference type="NCBI Taxonomy" id="1187904"/>
    <lineage>
        <taxon>Eukaryota</taxon>
        <taxon>Fungi</taxon>
        <taxon>Dikarya</taxon>
        <taxon>Ascomycota</taxon>
        <taxon>Pezizomycotina</taxon>
        <taxon>Dothideomycetes</taxon>
        <taxon>Pleosporomycetidae</taxon>
        <taxon>Pleosporales</taxon>
        <taxon>Pleosporineae</taxon>
        <taxon>Pleosporaceae</taxon>
        <taxon>Alternaria</taxon>
        <taxon>Alternaria sect. Alternaria</taxon>
    </lineage>
</organism>
<evidence type="ECO:0000256" key="2">
    <source>
        <dbReference type="ARBA" id="ARBA00022801"/>
    </source>
</evidence>
<dbReference type="Proteomes" id="UP000596902">
    <property type="component" value="Unassembled WGS sequence"/>
</dbReference>
<dbReference type="OrthoDB" id="2152029at2759"/>
<feature type="domain" description="Alpha/beta hydrolase fold-3" evidence="3">
    <location>
        <begin position="96"/>
        <end position="333"/>
    </location>
</feature>
<accession>A0A8H7EAZ8</accession>
<dbReference type="InterPro" id="IPR029058">
    <property type="entry name" value="AB_hydrolase_fold"/>
</dbReference>
<sequence length="361" mass="38239">MTFSAGPRRSLRRTIVAGLSRASALIIGRLTSKYTDTQPSTGDAIRKYCEANKIALRSVKVPILGRNSKDMGTAPPPPPPAILHMLSTTTPGHRVVLYFHGGGYTQPAFEPSHIPFALKLAAAANASTLGVLEYGLAPKLRYPGQLVQGIESLRYLLSSSTAGGAGMAASSIVVIGDSAGANLVAGVLAHMHCTSPYADPLNLTDRIGAAVLISPWVSNGFNSDSYVANAKKDTIDVKGMIAAREKWSPKTEEVWADMLEGKIPGSEDQASFWTNVFSGHARAVEKAVVTVGEDEIFLDDISAFAKMAGAKLKSSDLGEDATATLVRCPGETHCGAMLDALIGLQKEHSMLSEVMMWLEGL</sequence>